<name>A0A8S2ZHR6_9BILA</name>
<dbReference type="AlphaFoldDB" id="A0A8S2ZHR6"/>
<reference evidence="2" key="1">
    <citation type="submission" date="2021-02" db="EMBL/GenBank/DDBJ databases">
        <authorList>
            <person name="Nowell W R."/>
        </authorList>
    </citation>
    <scope>NUCLEOTIDE SEQUENCE</scope>
</reference>
<organism evidence="2 3">
    <name type="scientific">Rotaria magnacalcarata</name>
    <dbReference type="NCBI Taxonomy" id="392030"/>
    <lineage>
        <taxon>Eukaryota</taxon>
        <taxon>Metazoa</taxon>
        <taxon>Spiralia</taxon>
        <taxon>Gnathifera</taxon>
        <taxon>Rotifera</taxon>
        <taxon>Eurotatoria</taxon>
        <taxon>Bdelloidea</taxon>
        <taxon>Philodinida</taxon>
        <taxon>Philodinidae</taxon>
        <taxon>Rotaria</taxon>
    </lineage>
</organism>
<comment type="caution">
    <text evidence="2">The sequence shown here is derived from an EMBL/GenBank/DDBJ whole genome shotgun (WGS) entry which is preliminary data.</text>
</comment>
<evidence type="ECO:0000313" key="3">
    <source>
        <dbReference type="Proteomes" id="UP000676336"/>
    </source>
</evidence>
<evidence type="ECO:0000313" key="2">
    <source>
        <dbReference type="EMBL" id="CAF4641379.1"/>
    </source>
</evidence>
<feature type="compositionally biased region" description="Basic and acidic residues" evidence="1">
    <location>
        <begin position="23"/>
        <end position="41"/>
    </location>
</feature>
<sequence length="81" mass="8754">RGTNSPKSRLHQHDNLTNPFDNSSKDNDSTHKLSNENENRTSKSPTYSNGLSSTTSTNGSNSRPNSSSSSSGFSLRPKKPS</sequence>
<proteinExistence type="predicted"/>
<dbReference type="Proteomes" id="UP000676336">
    <property type="component" value="Unassembled WGS sequence"/>
</dbReference>
<dbReference type="EMBL" id="CAJOBI010112895">
    <property type="protein sequence ID" value="CAF4641379.1"/>
    <property type="molecule type" value="Genomic_DNA"/>
</dbReference>
<gene>
    <name evidence="2" type="ORF">SMN809_LOCUS40703</name>
</gene>
<feature type="compositionally biased region" description="Low complexity" evidence="1">
    <location>
        <begin position="48"/>
        <end position="74"/>
    </location>
</feature>
<protein>
    <submittedName>
        <fullName evidence="2">Uncharacterized protein</fullName>
    </submittedName>
</protein>
<feature type="region of interest" description="Disordered" evidence="1">
    <location>
        <begin position="1"/>
        <end position="81"/>
    </location>
</feature>
<evidence type="ECO:0000256" key="1">
    <source>
        <dbReference type="SAM" id="MobiDB-lite"/>
    </source>
</evidence>
<accession>A0A8S2ZHR6</accession>
<feature type="non-terminal residue" evidence="2">
    <location>
        <position position="81"/>
    </location>
</feature>
<feature type="non-terminal residue" evidence="2">
    <location>
        <position position="1"/>
    </location>
</feature>